<proteinExistence type="predicted"/>
<gene>
    <name evidence="1" type="ORF">RESH_03489</name>
</gene>
<organism evidence="1 2">
    <name type="scientific">Rhodopirellula europaea SH398</name>
    <dbReference type="NCBI Taxonomy" id="1263868"/>
    <lineage>
        <taxon>Bacteria</taxon>
        <taxon>Pseudomonadati</taxon>
        <taxon>Planctomycetota</taxon>
        <taxon>Planctomycetia</taxon>
        <taxon>Pirellulales</taxon>
        <taxon>Pirellulaceae</taxon>
        <taxon>Rhodopirellula</taxon>
    </lineage>
</organism>
<accession>M5S2M3</accession>
<name>M5S2M3_9BACT</name>
<comment type="caution">
    <text evidence="1">The sequence shown here is derived from an EMBL/GenBank/DDBJ whole genome shotgun (WGS) entry which is preliminary data.</text>
</comment>
<reference evidence="1 2" key="1">
    <citation type="journal article" date="2013" name="Mar. Genomics">
        <title>Expression of sulfatases in Rhodopirellula baltica and the diversity of sulfatases in the genus Rhodopirellula.</title>
        <authorList>
            <person name="Wegner C.E."/>
            <person name="Richter-Heitmann T."/>
            <person name="Klindworth A."/>
            <person name="Klockow C."/>
            <person name="Richter M."/>
            <person name="Achstetter T."/>
            <person name="Glockner F.O."/>
            <person name="Harder J."/>
        </authorList>
    </citation>
    <scope>NUCLEOTIDE SEQUENCE [LARGE SCALE GENOMIC DNA]</scope>
    <source>
        <strain evidence="1 2">SH398</strain>
    </source>
</reference>
<dbReference type="Proteomes" id="UP000011996">
    <property type="component" value="Unassembled WGS sequence"/>
</dbReference>
<dbReference type="STRING" id="1263868.RESH_03489"/>
<dbReference type="PATRIC" id="fig|1263868.3.peg.3762"/>
<dbReference type="EMBL" id="ANOF01000111">
    <property type="protein sequence ID" value="EMI25868.1"/>
    <property type="molecule type" value="Genomic_DNA"/>
</dbReference>
<protein>
    <submittedName>
        <fullName evidence="1">Signal peptide protein</fullName>
    </submittedName>
</protein>
<sequence length="164" mass="17798">MLVGSAMNAAAAPVGLMGTIVRWQYPKASINHAKGSDAATIDAEGNRTVPSTVFEANMTTEASVAQVIQYYRELLTRNPKNDEKVGIQPEKGRSVLFRDESKGRPFELHVILVNSETTSTTLIVSRGADEEQTQITWKQYSRYPIASNTKTPAAPAEASNADGK</sequence>
<evidence type="ECO:0000313" key="1">
    <source>
        <dbReference type="EMBL" id="EMI25868.1"/>
    </source>
</evidence>
<dbReference type="AlphaFoldDB" id="M5S2M3"/>
<evidence type="ECO:0000313" key="2">
    <source>
        <dbReference type="Proteomes" id="UP000011996"/>
    </source>
</evidence>